<dbReference type="Proteomes" id="UP000266723">
    <property type="component" value="Unassembled WGS sequence"/>
</dbReference>
<gene>
    <name evidence="2" type="ORF">DY000_02014478</name>
</gene>
<evidence type="ECO:0000313" key="3">
    <source>
        <dbReference type="Proteomes" id="UP000266723"/>
    </source>
</evidence>
<evidence type="ECO:0000256" key="1">
    <source>
        <dbReference type="SAM" id="MobiDB-lite"/>
    </source>
</evidence>
<reference evidence="2 3" key="1">
    <citation type="journal article" date="2020" name="BMC Genomics">
        <title>Intraspecific diversification of the crop wild relative Brassica cretica Lam. using demographic model selection.</title>
        <authorList>
            <person name="Kioukis A."/>
            <person name="Michalopoulou V.A."/>
            <person name="Briers L."/>
            <person name="Pirintsos S."/>
            <person name="Studholme D.J."/>
            <person name="Pavlidis P."/>
            <person name="Sarris P.F."/>
        </authorList>
    </citation>
    <scope>NUCLEOTIDE SEQUENCE [LARGE SCALE GENOMIC DNA]</scope>
    <source>
        <strain evidence="3">cv. PFS-1207/04</strain>
    </source>
</reference>
<feature type="region of interest" description="Disordered" evidence="1">
    <location>
        <begin position="292"/>
        <end position="331"/>
    </location>
</feature>
<organism evidence="2 3">
    <name type="scientific">Brassica cretica</name>
    <name type="common">Mustard</name>
    <dbReference type="NCBI Taxonomy" id="69181"/>
    <lineage>
        <taxon>Eukaryota</taxon>
        <taxon>Viridiplantae</taxon>
        <taxon>Streptophyta</taxon>
        <taxon>Embryophyta</taxon>
        <taxon>Tracheophyta</taxon>
        <taxon>Spermatophyta</taxon>
        <taxon>Magnoliopsida</taxon>
        <taxon>eudicotyledons</taxon>
        <taxon>Gunneridae</taxon>
        <taxon>Pentapetalae</taxon>
        <taxon>rosids</taxon>
        <taxon>malvids</taxon>
        <taxon>Brassicales</taxon>
        <taxon>Brassicaceae</taxon>
        <taxon>Brassiceae</taxon>
        <taxon>Brassica</taxon>
    </lineage>
</organism>
<feature type="compositionally biased region" description="Polar residues" evidence="1">
    <location>
        <begin position="299"/>
        <end position="314"/>
    </location>
</feature>
<sequence length="331" mass="36526">MVVSAPEVEVQPSSSSTTPVHVVNAEPVHKLIPPPQAKREIVLGLPVPNAIPAAMPKSRKRPCTNPDAAKRRRHFAKFVSLIDGMISECGSEVERLAKDEVERDLGMTASFLLNEKGAKMAKSLELRRLKRKVKTGEESTVCAIGEAKEAVRTEFQTRSARIADSLDSLAVVHARNLVDAEGDFDVILAGLTSECILPLCSGIEFLQTPGRTPASGSPLGGTQIPRYEEWGNLNYVIMAVDEHDELPEATQLEAELHRQIDGLQSQVTELHKTREETNPELSSEFQSVKKKLNEHSKQLEQSAEKLSQLESENLNLRDEKKSLNTASNKKR</sequence>
<protein>
    <recommendedName>
        <fullName evidence="4">BHLH domain-containing protein</fullName>
    </recommendedName>
</protein>
<dbReference type="EMBL" id="QGKV02000759">
    <property type="protein sequence ID" value="KAF3560669.1"/>
    <property type="molecule type" value="Genomic_DNA"/>
</dbReference>
<proteinExistence type="predicted"/>
<evidence type="ECO:0000313" key="2">
    <source>
        <dbReference type="EMBL" id="KAF3560669.1"/>
    </source>
</evidence>
<accession>A0ABQ7CMV8</accession>
<keyword evidence="3" id="KW-1185">Reference proteome</keyword>
<evidence type="ECO:0008006" key="4">
    <source>
        <dbReference type="Google" id="ProtNLM"/>
    </source>
</evidence>
<comment type="caution">
    <text evidence="2">The sequence shown here is derived from an EMBL/GenBank/DDBJ whole genome shotgun (WGS) entry which is preliminary data.</text>
</comment>
<name>A0ABQ7CMV8_BRACR</name>